<evidence type="ECO:0000256" key="2">
    <source>
        <dbReference type="SAM" id="SignalP"/>
    </source>
</evidence>
<keyword evidence="2" id="KW-0732">Signal</keyword>
<evidence type="ECO:0000313" key="4">
    <source>
        <dbReference type="Proteomes" id="UP000187283"/>
    </source>
</evidence>
<feature type="chain" id="PRO_5013091097" evidence="2">
    <location>
        <begin position="21"/>
        <end position="244"/>
    </location>
</feature>
<feature type="signal peptide" evidence="2">
    <location>
        <begin position="1"/>
        <end position="20"/>
    </location>
</feature>
<proteinExistence type="predicted"/>
<accession>A0A1R1Y9T0</accession>
<feature type="compositionally biased region" description="Basic and acidic residues" evidence="1">
    <location>
        <begin position="202"/>
        <end position="215"/>
    </location>
</feature>
<dbReference type="Proteomes" id="UP000187283">
    <property type="component" value="Unassembled WGS sequence"/>
</dbReference>
<reference evidence="3 4" key="1">
    <citation type="submission" date="2017-01" db="EMBL/GenBank/DDBJ databases">
        <authorList>
            <person name="Mah S.A."/>
            <person name="Swanson W.J."/>
            <person name="Moy G.W."/>
            <person name="Vacquier V.D."/>
        </authorList>
    </citation>
    <scope>NUCLEOTIDE SEQUENCE [LARGE SCALE GENOMIC DNA]</scope>
    <source>
        <strain evidence="3 4">GSMNP</strain>
    </source>
</reference>
<organism evidence="3 4">
    <name type="scientific">Smittium culicis</name>
    <dbReference type="NCBI Taxonomy" id="133412"/>
    <lineage>
        <taxon>Eukaryota</taxon>
        <taxon>Fungi</taxon>
        <taxon>Fungi incertae sedis</taxon>
        <taxon>Zoopagomycota</taxon>
        <taxon>Kickxellomycotina</taxon>
        <taxon>Harpellomycetes</taxon>
        <taxon>Harpellales</taxon>
        <taxon>Legeriomycetaceae</taxon>
        <taxon>Smittium</taxon>
    </lineage>
</organism>
<keyword evidence="4" id="KW-1185">Reference proteome</keyword>
<gene>
    <name evidence="3" type="ORF">AYI70_g2148</name>
</gene>
<dbReference type="EMBL" id="LSSN01000507">
    <property type="protein sequence ID" value="OMJ23620.1"/>
    <property type="molecule type" value="Genomic_DNA"/>
</dbReference>
<feature type="compositionally biased region" description="Polar residues" evidence="1">
    <location>
        <begin position="183"/>
        <end position="201"/>
    </location>
</feature>
<dbReference type="AlphaFoldDB" id="A0A1R1Y9T0"/>
<evidence type="ECO:0000313" key="3">
    <source>
        <dbReference type="EMBL" id="OMJ23620.1"/>
    </source>
</evidence>
<feature type="compositionally biased region" description="Low complexity" evidence="1">
    <location>
        <begin position="166"/>
        <end position="182"/>
    </location>
</feature>
<name>A0A1R1Y9T0_9FUNG</name>
<feature type="region of interest" description="Disordered" evidence="1">
    <location>
        <begin position="166"/>
        <end position="244"/>
    </location>
</feature>
<sequence length="244" mass="27939">MKFTSPALLMACIALFSVSSLPAERRKRDIGRIHDGIEQISNQVDAYSNTGDELEDVAIAKRDRNSRPYRKNGRSYYFNKQSSNTFIVSLAYRPNNFYGQKFQLLYQSSPEFQAYWNSDSSFRRSWNSDSNFRNYWLATVYPYGLAQYRQGGNYYNIYSKKVWSRSGSRSRYGSNSRGKSNNWAKDSSSGGKENNWSNSHRNSGEDTERNIRGDNKVIWNKGGSSERSGGGSWNRADNNGDDSN</sequence>
<evidence type="ECO:0000256" key="1">
    <source>
        <dbReference type="SAM" id="MobiDB-lite"/>
    </source>
</evidence>
<comment type="caution">
    <text evidence="3">The sequence shown here is derived from an EMBL/GenBank/DDBJ whole genome shotgun (WGS) entry which is preliminary data.</text>
</comment>
<protein>
    <submittedName>
        <fullName evidence="3">Uncharacterized protein</fullName>
    </submittedName>
</protein>